<evidence type="ECO:0000313" key="2">
    <source>
        <dbReference type="EMBL" id="KAK2626599.1"/>
    </source>
</evidence>
<dbReference type="PANTHER" id="PTHR21310:SF55">
    <property type="entry name" value="AMINOGLYCOSIDE PHOSPHOTRANSFERASE DOMAIN-CONTAINING PROTEIN"/>
    <property type="match status" value="1"/>
</dbReference>
<reference evidence="2" key="1">
    <citation type="submission" date="2023-06" db="EMBL/GenBank/DDBJ databases">
        <title>Draft genome of Marssonina rosae.</title>
        <authorList>
            <person name="Cheng Q."/>
        </authorList>
    </citation>
    <scope>NUCLEOTIDE SEQUENCE</scope>
    <source>
        <strain evidence="2">R4</strain>
    </source>
</reference>
<dbReference type="Gene3D" id="3.90.1200.10">
    <property type="match status" value="1"/>
</dbReference>
<dbReference type="InterPro" id="IPR051678">
    <property type="entry name" value="AGP_Transferase"/>
</dbReference>
<dbReference type="CDD" id="cd05120">
    <property type="entry name" value="APH_ChoK_like"/>
    <property type="match status" value="1"/>
</dbReference>
<gene>
    <name evidence="2" type="ORF">QTJ16_003774</name>
</gene>
<keyword evidence="3" id="KW-1185">Reference proteome</keyword>
<dbReference type="SUPFAM" id="SSF56112">
    <property type="entry name" value="Protein kinase-like (PK-like)"/>
    <property type="match status" value="1"/>
</dbReference>
<feature type="domain" description="Aminoglycoside phosphotransferase" evidence="1">
    <location>
        <begin position="73"/>
        <end position="248"/>
    </location>
</feature>
<proteinExistence type="predicted"/>
<protein>
    <recommendedName>
        <fullName evidence="1">Aminoglycoside phosphotransferase domain-containing protein</fullName>
    </recommendedName>
</protein>
<sequence>MANHYFNPANSYDAQHHGSETLAINNTRARRFLALLALRTTAKFFRADGPCVPISKHRMLKRGYSLHLTEAVTMRYIAQHTAIPVPKVHCSFLHKNRAYIVMERIQGETLAAAWKHLAEESRKMVFSQLKDMIRELRARTREYRVASAPRCTIAASHTAPRASGLSRIGDHVSEKDVEDLRKMILKQDGPWPSPVFTHCDLNPSNILIRDDRIVGLIDWEFSGWYPAYWEYTSAWLGNILRSEWQSTLLSLLDPYTEELEMEKFRSRWWGEW</sequence>
<dbReference type="AlphaFoldDB" id="A0AAD9WF26"/>
<dbReference type="Proteomes" id="UP001285354">
    <property type="component" value="Unassembled WGS sequence"/>
</dbReference>
<dbReference type="InterPro" id="IPR002575">
    <property type="entry name" value="Aminoglycoside_PTrfase"/>
</dbReference>
<comment type="caution">
    <text evidence="2">The sequence shown here is derived from an EMBL/GenBank/DDBJ whole genome shotgun (WGS) entry which is preliminary data.</text>
</comment>
<dbReference type="PANTHER" id="PTHR21310">
    <property type="entry name" value="AMINOGLYCOSIDE PHOSPHOTRANSFERASE-RELATED-RELATED"/>
    <property type="match status" value="1"/>
</dbReference>
<organism evidence="2 3">
    <name type="scientific">Diplocarpon rosae</name>
    <dbReference type="NCBI Taxonomy" id="946125"/>
    <lineage>
        <taxon>Eukaryota</taxon>
        <taxon>Fungi</taxon>
        <taxon>Dikarya</taxon>
        <taxon>Ascomycota</taxon>
        <taxon>Pezizomycotina</taxon>
        <taxon>Leotiomycetes</taxon>
        <taxon>Helotiales</taxon>
        <taxon>Drepanopezizaceae</taxon>
        <taxon>Diplocarpon</taxon>
    </lineage>
</organism>
<dbReference type="InterPro" id="IPR011009">
    <property type="entry name" value="Kinase-like_dom_sf"/>
</dbReference>
<dbReference type="Pfam" id="PF01636">
    <property type="entry name" value="APH"/>
    <property type="match status" value="1"/>
</dbReference>
<dbReference type="EMBL" id="JAUBYV010000005">
    <property type="protein sequence ID" value="KAK2626599.1"/>
    <property type="molecule type" value="Genomic_DNA"/>
</dbReference>
<evidence type="ECO:0000313" key="3">
    <source>
        <dbReference type="Proteomes" id="UP001285354"/>
    </source>
</evidence>
<name>A0AAD9WF26_9HELO</name>
<evidence type="ECO:0000259" key="1">
    <source>
        <dbReference type="Pfam" id="PF01636"/>
    </source>
</evidence>
<accession>A0AAD9WF26</accession>